<evidence type="ECO:0000256" key="2">
    <source>
        <dbReference type="ARBA" id="ARBA00022448"/>
    </source>
</evidence>
<keyword evidence="10" id="KW-1185">Reference proteome</keyword>
<feature type="transmembrane region" description="Helical" evidence="7">
    <location>
        <begin position="273"/>
        <end position="294"/>
    </location>
</feature>
<name>A0ABV8U5C6_9ACTN</name>
<feature type="transmembrane region" description="Helical" evidence="7">
    <location>
        <begin position="119"/>
        <end position="138"/>
    </location>
</feature>
<dbReference type="Proteomes" id="UP001595823">
    <property type="component" value="Unassembled WGS sequence"/>
</dbReference>
<organism evidence="9 10">
    <name type="scientific">Salininema proteolyticum</name>
    <dbReference type="NCBI Taxonomy" id="1607685"/>
    <lineage>
        <taxon>Bacteria</taxon>
        <taxon>Bacillati</taxon>
        <taxon>Actinomycetota</taxon>
        <taxon>Actinomycetes</taxon>
        <taxon>Glycomycetales</taxon>
        <taxon>Glycomycetaceae</taxon>
        <taxon>Salininema</taxon>
    </lineage>
</organism>
<dbReference type="InterPro" id="IPR000515">
    <property type="entry name" value="MetI-like"/>
</dbReference>
<evidence type="ECO:0000259" key="8">
    <source>
        <dbReference type="PROSITE" id="PS50928"/>
    </source>
</evidence>
<dbReference type="PANTHER" id="PTHR30193:SF37">
    <property type="entry name" value="INNER MEMBRANE ABC TRANSPORTER PERMEASE PROTEIN YCJO"/>
    <property type="match status" value="1"/>
</dbReference>
<feature type="domain" description="ABC transmembrane type-1" evidence="8">
    <location>
        <begin position="236"/>
        <end position="447"/>
    </location>
</feature>
<dbReference type="InterPro" id="IPR051393">
    <property type="entry name" value="ABC_transporter_permease"/>
</dbReference>
<dbReference type="PANTHER" id="PTHR30193">
    <property type="entry name" value="ABC TRANSPORTER PERMEASE PROTEIN"/>
    <property type="match status" value="1"/>
</dbReference>
<accession>A0ABV8U5C6</accession>
<feature type="transmembrane region" description="Helical" evidence="7">
    <location>
        <begin position="213"/>
        <end position="229"/>
    </location>
</feature>
<feature type="transmembrane region" description="Helical" evidence="7">
    <location>
        <begin position="425"/>
        <end position="446"/>
    </location>
</feature>
<feature type="transmembrane region" description="Helical" evidence="7">
    <location>
        <begin position="372"/>
        <end position="394"/>
    </location>
</feature>
<keyword evidence="5 7" id="KW-1133">Transmembrane helix</keyword>
<evidence type="ECO:0000256" key="7">
    <source>
        <dbReference type="RuleBase" id="RU363032"/>
    </source>
</evidence>
<evidence type="ECO:0000256" key="4">
    <source>
        <dbReference type="ARBA" id="ARBA00022692"/>
    </source>
</evidence>
<feature type="transmembrane region" description="Helical" evidence="7">
    <location>
        <begin position="235"/>
        <end position="261"/>
    </location>
</feature>
<feature type="transmembrane region" description="Helical" evidence="7">
    <location>
        <begin position="174"/>
        <end position="193"/>
    </location>
</feature>
<evidence type="ECO:0000256" key="6">
    <source>
        <dbReference type="ARBA" id="ARBA00023136"/>
    </source>
</evidence>
<keyword evidence="3" id="KW-1003">Cell membrane</keyword>
<dbReference type="CDD" id="cd06261">
    <property type="entry name" value="TM_PBP2"/>
    <property type="match status" value="1"/>
</dbReference>
<evidence type="ECO:0000313" key="10">
    <source>
        <dbReference type="Proteomes" id="UP001595823"/>
    </source>
</evidence>
<dbReference type="PROSITE" id="PS50928">
    <property type="entry name" value="ABC_TM1"/>
    <property type="match status" value="1"/>
</dbReference>
<dbReference type="InterPro" id="IPR035906">
    <property type="entry name" value="MetI-like_sf"/>
</dbReference>
<dbReference type="EMBL" id="JBHSDK010000061">
    <property type="protein sequence ID" value="MFC4337878.1"/>
    <property type="molecule type" value="Genomic_DNA"/>
</dbReference>
<comment type="caution">
    <text evidence="9">The sequence shown here is derived from an EMBL/GenBank/DDBJ whole genome shotgun (WGS) entry which is preliminary data.</text>
</comment>
<protein>
    <submittedName>
        <fullName evidence="9">Carbohydrate ABC transporter permease</fullName>
    </submittedName>
</protein>
<dbReference type="RefSeq" id="WP_380625306.1">
    <property type="nucleotide sequence ID" value="NZ_JBHSDK010000061.1"/>
</dbReference>
<evidence type="ECO:0000256" key="5">
    <source>
        <dbReference type="ARBA" id="ARBA00022989"/>
    </source>
</evidence>
<gene>
    <name evidence="9" type="ORF">ACFPET_22035</name>
</gene>
<proteinExistence type="inferred from homology"/>
<keyword evidence="2 7" id="KW-0813">Transport</keyword>
<dbReference type="Gene3D" id="1.10.3720.10">
    <property type="entry name" value="MetI-like"/>
    <property type="match status" value="1"/>
</dbReference>
<comment type="similarity">
    <text evidence="7">Belongs to the binding-protein-dependent transport system permease family.</text>
</comment>
<evidence type="ECO:0000256" key="3">
    <source>
        <dbReference type="ARBA" id="ARBA00022475"/>
    </source>
</evidence>
<dbReference type="Pfam" id="PF00528">
    <property type="entry name" value="BPD_transp_1"/>
    <property type="match status" value="1"/>
</dbReference>
<feature type="transmembrane region" description="Helical" evidence="7">
    <location>
        <begin position="321"/>
        <end position="345"/>
    </location>
</feature>
<keyword evidence="4 7" id="KW-0812">Transmembrane</keyword>
<feature type="transmembrane region" description="Helical" evidence="7">
    <location>
        <begin position="71"/>
        <end position="91"/>
    </location>
</feature>
<keyword evidence="6 7" id="KW-0472">Membrane</keyword>
<feature type="transmembrane region" description="Helical" evidence="7">
    <location>
        <begin position="33"/>
        <end position="51"/>
    </location>
</feature>
<evidence type="ECO:0000313" key="9">
    <source>
        <dbReference type="EMBL" id="MFC4337878.1"/>
    </source>
</evidence>
<sequence length="459" mass="49139">MPIYPIMLPLFAATAIAGGAAGWLAWRRAGLPRAWAGAGVGAAAGALGPLLTMIPLQSCTFEPDRTGLDNSVGVVAFLAPAAVLTALAVWFGRALTSPGGAANLDSGEHGPTFRHSRSAWLFLAPTLAVLVLFLYWPLLETLRLSTQLTKRGTAVERFVCVDNYTALLDPSFEWWAVALASLAVAAVLATVVVEKRQSDPFLSPLPKLKTFSGLAVVAAVVAVAASVFGPDYRGVFLTTLVLAGGTVVLALAIGLGIALLVSRPIRGRSVYRVLLIWPFAISPPIAGILFFVMFDPATGIVGHAWESLTPWDMPNYRTEPALARTLVIMASVWKTLGFIIVFYVAGLQNVSRDMIEAARIDGASAWQRLRHFIIPSLSPITFFLIVTTVTYAFFEIFGTIDYLTKGGPNGATTDAMTSVYLSQEWIGAGAARSLVLFAMVLAVTAWQFRSTGRKVHYGH</sequence>
<reference evidence="10" key="1">
    <citation type="journal article" date="2019" name="Int. J. Syst. Evol. Microbiol.">
        <title>The Global Catalogue of Microorganisms (GCM) 10K type strain sequencing project: providing services to taxonomists for standard genome sequencing and annotation.</title>
        <authorList>
            <consortium name="The Broad Institute Genomics Platform"/>
            <consortium name="The Broad Institute Genome Sequencing Center for Infectious Disease"/>
            <person name="Wu L."/>
            <person name="Ma J."/>
        </authorList>
    </citation>
    <scope>NUCLEOTIDE SEQUENCE [LARGE SCALE GENOMIC DNA]</scope>
    <source>
        <strain evidence="10">IBRC-M 10908</strain>
    </source>
</reference>
<evidence type="ECO:0000256" key="1">
    <source>
        <dbReference type="ARBA" id="ARBA00004651"/>
    </source>
</evidence>
<comment type="subcellular location">
    <subcellularLocation>
        <location evidence="1 7">Cell membrane</location>
        <topology evidence="1 7">Multi-pass membrane protein</topology>
    </subcellularLocation>
</comment>
<feature type="transmembrane region" description="Helical" evidence="7">
    <location>
        <begin position="6"/>
        <end position="26"/>
    </location>
</feature>
<dbReference type="SUPFAM" id="SSF161098">
    <property type="entry name" value="MetI-like"/>
    <property type="match status" value="2"/>
</dbReference>